<feature type="domain" description="Alanine dehydrogenase/pyridine nucleotide transhydrogenase NAD(H)-binding" evidence="9">
    <location>
        <begin position="144"/>
        <end position="321"/>
    </location>
</feature>
<evidence type="ECO:0000256" key="6">
    <source>
        <dbReference type="ARBA" id="ARBA00022967"/>
    </source>
</evidence>
<organism evidence="11 12">
    <name type="scientific">Sanguibacter suaedae</name>
    <dbReference type="NCBI Taxonomy" id="2795737"/>
    <lineage>
        <taxon>Bacteria</taxon>
        <taxon>Bacillati</taxon>
        <taxon>Actinomycetota</taxon>
        <taxon>Actinomycetes</taxon>
        <taxon>Micrococcales</taxon>
        <taxon>Sanguibacteraceae</taxon>
        <taxon>Sanguibacter</taxon>
    </lineage>
</organism>
<dbReference type="SUPFAM" id="SSF52283">
    <property type="entry name" value="Formate/glycerate dehydrogenase catalytic domain-like"/>
    <property type="match status" value="1"/>
</dbReference>
<comment type="similarity">
    <text evidence="2">Belongs to the AlaDH/PNT family.</text>
</comment>
<comment type="function">
    <text evidence="1">The transhydrogenation between NADH and NADP is coupled to respiration and ATP hydrolysis and functions as a proton pump across the membrane.</text>
</comment>
<keyword evidence="12" id="KW-1185">Reference proteome</keyword>
<dbReference type="EC" id="7.1.1.1" evidence="3"/>
<dbReference type="PANTHER" id="PTHR10160">
    <property type="entry name" value="NAD(P) TRANSHYDROGENASE"/>
    <property type="match status" value="1"/>
</dbReference>
<evidence type="ECO:0000256" key="4">
    <source>
        <dbReference type="ARBA" id="ARBA00022741"/>
    </source>
</evidence>
<dbReference type="Gene3D" id="3.40.50.720">
    <property type="entry name" value="NAD(P)-binding Rossmann-like Domain"/>
    <property type="match status" value="2"/>
</dbReference>
<dbReference type="InterPro" id="IPR036291">
    <property type="entry name" value="NAD(P)-bd_dom_sf"/>
</dbReference>
<dbReference type="SUPFAM" id="SSF51735">
    <property type="entry name" value="NAD(P)-binding Rossmann-fold domains"/>
    <property type="match status" value="1"/>
</dbReference>
<dbReference type="InterPro" id="IPR007698">
    <property type="entry name" value="AlaDH/PNT_NAD(H)-bd"/>
</dbReference>
<keyword evidence="5" id="KW-0521">NADP</keyword>
<proteinExistence type="inferred from homology"/>
<dbReference type="GO" id="GO:0016491">
    <property type="term" value="F:oxidoreductase activity"/>
    <property type="evidence" value="ECO:0007669"/>
    <property type="project" value="InterPro"/>
</dbReference>
<dbReference type="InterPro" id="IPR007886">
    <property type="entry name" value="AlaDH/PNT_N"/>
</dbReference>
<dbReference type="SMART" id="SM01002">
    <property type="entry name" value="AlaDh_PNT_C"/>
    <property type="match status" value="1"/>
</dbReference>
<keyword evidence="4" id="KW-0547">Nucleotide-binding</keyword>
<dbReference type="GO" id="GO:0050661">
    <property type="term" value="F:NADP binding"/>
    <property type="evidence" value="ECO:0007669"/>
    <property type="project" value="TreeGrafter"/>
</dbReference>
<dbReference type="RefSeq" id="WP_198733229.1">
    <property type="nucleotide sequence ID" value="NZ_JAEINH010000004.1"/>
</dbReference>
<dbReference type="Proteomes" id="UP000602087">
    <property type="component" value="Unassembled WGS sequence"/>
</dbReference>
<evidence type="ECO:0000256" key="8">
    <source>
        <dbReference type="ARBA" id="ARBA00048202"/>
    </source>
</evidence>
<sequence length="390" mass="39241">MLAEADLGERRVALVPEMVTRLVDAGHRVVVQWGAGAGAHLPDGEFVAAGAEVVSSSDVLAAADVLLAVNRPPAAVLAALREGTVLLGLLGARGDRTELDALARRGVHVLSLDLLPRTLSRAQTMDALTSQASIAGYRAAIVAAEAYQRYFPMMITAAGTARPAKVLVLGAGVAGLQAIGTARRLGAQVFGYDVRPAAREEVTSLGAQFLSTPLDAELAAAQAEASAAGAAEGGYARALTPEESARQQAELAEQVAGFDAVITTAQVPGGRPPVLVTAATVAAMRRGSVVVDLASGPSGGNVEGSVAGERTLTESGVTLIGAPNLPGDMAAASSAAYARNVVAVLGAVVSDGALALDPDDEVVGALLVTVDGATDDIADETADDSMEVNA</sequence>
<dbReference type="GO" id="GO:0005886">
    <property type="term" value="C:plasma membrane"/>
    <property type="evidence" value="ECO:0007669"/>
    <property type="project" value="TreeGrafter"/>
</dbReference>
<keyword evidence="6" id="KW-1278">Translocase</keyword>
<dbReference type="SMART" id="SM01003">
    <property type="entry name" value="AlaDh_PNT_N"/>
    <property type="match status" value="1"/>
</dbReference>
<dbReference type="PANTHER" id="PTHR10160:SF19">
    <property type="entry name" value="PROTON-TRANSLOCATING NAD(P)(+) TRANSHYDROGENASE"/>
    <property type="match status" value="1"/>
</dbReference>
<evidence type="ECO:0000256" key="2">
    <source>
        <dbReference type="ARBA" id="ARBA00005689"/>
    </source>
</evidence>
<dbReference type="Pfam" id="PF05222">
    <property type="entry name" value="AlaDh_PNT_N"/>
    <property type="match status" value="1"/>
</dbReference>
<evidence type="ECO:0000259" key="10">
    <source>
        <dbReference type="SMART" id="SM01003"/>
    </source>
</evidence>
<feature type="domain" description="Alanine dehydrogenase/pyridine nucleotide transhydrogenase N-terminal" evidence="10">
    <location>
        <begin position="2"/>
        <end position="135"/>
    </location>
</feature>
<evidence type="ECO:0000259" key="9">
    <source>
        <dbReference type="SMART" id="SM01002"/>
    </source>
</evidence>
<dbReference type="Pfam" id="PF01262">
    <property type="entry name" value="AlaDh_PNT_C"/>
    <property type="match status" value="1"/>
</dbReference>
<evidence type="ECO:0000256" key="3">
    <source>
        <dbReference type="ARBA" id="ARBA00012943"/>
    </source>
</evidence>
<evidence type="ECO:0000313" key="12">
    <source>
        <dbReference type="Proteomes" id="UP000602087"/>
    </source>
</evidence>
<dbReference type="InterPro" id="IPR008143">
    <property type="entry name" value="Ala_DH/PNT_CS2"/>
</dbReference>
<evidence type="ECO:0000256" key="5">
    <source>
        <dbReference type="ARBA" id="ARBA00022857"/>
    </source>
</evidence>
<keyword evidence="7" id="KW-0520">NAD</keyword>
<dbReference type="EMBL" id="JAEINH010000004">
    <property type="protein sequence ID" value="MBI9114677.1"/>
    <property type="molecule type" value="Genomic_DNA"/>
</dbReference>
<dbReference type="PROSITE" id="PS00837">
    <property type="entry name" value="ALADH_PNT_2"/>
    <property type="match status" value="1"/>
</dbReference>
<dbReference type="AlphaFoldDB" id="A0A934I7P5"/>
<comment type="caution">
    <text evidence="11">The sequence shown here is derived from an EMBL/GenBank/DDBJ whole genome shotgun (WGS) entry which is preliminary data.</text>
</comment>
<comment type="catalytic activity">
    <reaction evidence="8">
        <text>NAD(+) + NADPH + H(+)(in) = NADH + NADP(+) + H(+)(out)</text>
        <dbReference type="Rhea" id="RHEA:47992"/>
        <dbReference type="ChEBI" id="CHEBI:15378"/>
        <dbReference type="ChEBI" id="CHEBI:57540"/>
        <dbReference type="ChEBI" id="CHEBI:57783"/>
        <dbReference type="ChEBI" id="CHEBI:57945"/>
        <dbReference type="ChEBI" id="CHEBI:58349"/>
        <dbReference type="EC" id="7.1.1.1"/>
    </reaction>
</comment>
<dbReference type="GO" id="GO:0008750">
    <property type="term" value="F:proton-translocating NAD(P)+ transhydrogenase activity"/>
    <property type="evidence" value="ECO:0007669"/>
    <property type="project" value="UniProtKB-EC"/>
</dbReference>
<evidence type="ECO:0000256" key="1">
    <source>
        <dbReference type="ARBA" id="ARBA00003943"/>
    </source>
</evidence>
<name>A0A934I7P5_9MICO</name>
<evidence type="ECO:0000313" key="11">
    <source>
        <dbReference type="EMBL" id="MBI9114677.1"/>
    </source>
</evidence>
<gene>
    <name evidence="11" type="ORF">JAV76_06585</name>
</gene>
<dbReference type="GO" id="GO:0006740">
    <property type="term" value="P:NADPH regeneration"/>
    <property type="evidence" value="ECO:0007669"/>
    <property type="project" value="TreeGrafter"/>
</dbReference>
<evidence type="ECO:0000256" key="7">
    <source>
        <dbReference type="ARBA" id="ARBA00023027"/>
    </source>
</evidence>
<accession>A0A934I7P5</accession>
<reference evidence="11" key="1">
    <citation type="submission" date="2020-12" db="EMBL/GenBank/DDBJ databases">
        <title>Sanguibacter suaedae sp. nov., isolated from Suaeda aralocaspica.</title>
        <authorList>
            <person name="Ma Q."/>
        </authorList>
    </citation>
    <scope>NUCLEOTIDE SEQUENCE</scope>
    <source>
        <strain evidence="11">YZGR15</strain>
    </source>
</reference>
<dbReference type="CDD" id="cd05304">
    <property type="entry name" value="Rubrum_tdh"/>
    <property type="match status" value="1"/>
</dbReference>
<protein>
    <recommendedName>
        <fullName evidence="3">proton-translocating NAD(P)(+) transhydrogenase</fullName>
        <ecNumber evidence="3">7.1.1.1</ecNumber>
    </recommendedName>
</protein>